<reference evidence="2" key="2">
    <citation type="submission" date="2017-02" db="UniProtKB">
        <authorList>
            <consortium name="WormBaseParasite"/>
        </authorList>
    </citation>
    <scope>IDENTIFICATION</scope>
</reference>
<dbReference type="STRING" id="6313.A0A0K0DPV4"/>
<dbReference type="AlphaFoldDB" id="A0A0K0DPV4"/>
<dbReference type="PANTHER" id="PTHR22898:SF3">
    <property type="entry name" value="ALPHA-1,2-FUCOSYLTRANSFERASE-RELATED"/>
    <property type="match status" value="1"/>
</dbReference>
<dbReference type="Proteomes" id="UP000035642">
    <property type="component" value="Unassembled WGS sequence"/>
</dbReference>
<evidence type="ECO:0000313" key="1">
    <source>
        <dbReference type="Proteomes" id="UP000035642"/>
    </source>
</evidence>
<keyword evidence="1" id="KW-1185">Reference proteome</keyword>
<evidence type="ECO:0000313" key="2">
    <source>
        <dbReference type="WBParaSite" id="ACAC_0001379301-mRNA-1"/>
    </source>
</evidence>
<reference evidence="1" key="1">
    <citation type="submission" date="2012-09" db="EMBL/GenBank/DDBJ databases">
        <authorList>
            <person name="Martin A.A."/>
        </authorList>
    </citation>
    <scope>NUCLEOTIDE SEQUENCE</scope>
</reference>
<name>A0A0K0DPV4_ANGCA</name>
<dbReference type="PANTHER" id="PTHR22898">
    <property type="entry name" value="UNCHARACTERIZED GLYCOSOL TRANSFERASE-RELATED"/>
    <property type="match status" value="1"/>
</dbReference>
<organism evidence="1 2">
    <name type="scientific">Angiostrongylus cantonensis</name>
    <name type="common">Rat lungworm</name>
    <dbReference type="NCBI Taxonomy" id="6313"/>
    <lineage>
        <taxon>Eukaryota</taxon>
        <taxon>Metazoa</taxon>
        <taxon>Ecdysozoa</taxon>
        <taxon>Nematoda</taxon>
        <taxon>Chromadorea</taxon>
        <taxon>Rhabditida</taxon>
        <taxon>Rhabditina</taxon>
        <taxon>Rhabditomorpha</taxon>
        <taxon>Strongyloidea</taxon>
        <taxon>Metastrongylidae</taxon>
        <taxon>Angiostrongylus</taxon>
    </lineage>
</organism>
<dbReference type="WBParaSite" id="ACAC_0001379301-mRNA-1">
    <property type="protein sequence ID" value="ACAC_0001379301-mRNA-1"/>
    <property type="gene ID" value="ACAC_0001379301"/>
</dbReference>
<dbReference type="InterPro" id="IPR052501">
    <property type="entry name" value="Alpha-1-2_FucT"/>
</dbReference>
<protein>
    <submittedName>
        <fullName evidence="2">P4Hc domain-containing protein</fullName>
    </submittedName>
</protein>
<proteinExistence type="predicted"/>
<sequence>MQRLKEIQSWGMLSVILLQASIKLVSEELRGRTEQFLVLELHFAQNVQYFEDMLSETRQILEFSSDIQRIGEAALQRMNMFDFKLLFYFPPTIDDFIKTTWMNDLKHCCFQQIRFSLDAEGVDFYLASKVCGAMLITAPTSTFGWWLAFFIPNQDAVFYSNDNRRMGDKVIHKDLFLYEFGSGLKFYFFLKYTNYDGTFLKLLHTKLLFLFNCT</sequence>
<accession>A0A0K0DPV4</accession>